<dbReference type="InterPro" id="IPR010430">
    <property type="entry name" value="DUF1028"/>
</dbReference>
<reference evidence="3" key="1">
    <citation type="submission" date="2019-07" db="EMBL/GenBank/DDBJ databases">
        <title>Shewanella sp. YLB-08 draft genomic sequence.</title>
        <authorList>
            <person name="Yu L."/>
        </authorList>
    </citation>
    <scope>NUCLEOTIDE SEQUENCE [LARGE SCALE GENOMIC DNA]</scope>
    <source>
        <strain evidence="3">JCM 20706</strain>
    </source>
</reference>
<protein>
    <submittedName>
        <fullName evidence="2">DUF1028 domain-containing protein</fullName>
    </submittedName>
</protein>
<organism evidence="2 3">
    <name type="scientific">Shewanella hanedai</name>
    <name type="common">Alteromonas hanedai</name>
    <dbReference type="NCBI Taxonomy" id="25"/>
    <lineage>
        <taxon>Bacteria</taxon>
        <taxon>Pseudomonadati</taxon>
        <taxon>Pseudomonadota</taxon>
        <taxon>Gammaproteobacteria</taxon>
        <taxon>Alteromonadales</taxon>
        <taxon>Shewanellaceae</taxon>
        <taxon>Shewanella</taxon>
    </lineage>
</organism>
<accession>A0A553JJX3</accession>
<dbReference type="GO" id="GO:0005509">
    <property type="term" value="F:calcium ion binding"/>
    <property type="evidence" value="ECO:0007669"/>
    <property type="project" value="InterPro"/>
</dbReference>
<gene>
    <name evidence="2" type="ORF">FN961_18910</name>
</gene>
<dbReference type="PANTHER" id="PTHR39328:SF1">
    <property type="entry name" value="BLL2871 PROTEIN"/>
    <property type="match status" value="1"/>
</dbReference>
<dbReference type="InterPro" id="IPR029055">
    <property type="entry name" value="Ntn_hydrolases_N"/>
</dbReference>
<dbReference type="EMBL" id="VKGK01000027">
    <property type="protein sequence ID" value="TRY12760.1"/>
    <property type="molecule type" value="Genomic_DNA"/>
</dbReference>
<evidence type="ECO:0000256" key="1">
    <source>
        <dbReference type="SAM" id="MobiDB-lite"/>
    </source>
</evidence>
<dbReference type="AlphaFoldDB" id="A0A553JJX3"/>
<feature type="compositionally biased region" description="Acidic residues" evidence="1">
    <location>
        <begin position="409"/>
        <end position="420"/>
    </location>
</feature>
<dbReference type="InterPro" id="IPR028974">
    <property type="entry name" value="TSP_type-3_rpt"/>
</dbReference>
<proteinExistence type="predicted"/>
<dbReference type="SUPFAM" id="SSF103647">
    <property type="entry name" value="TSP type-3 repeat"/>
    <property type="match status" value="1"/>
</dbReference>
<sequence length="767" mass="82683">MISMTKNTYITIFILFSLIISKVSYATFSIVAVDPKTREVGTAIATCIHNFDLSRVAKLVPNKGAVNTQSYINYANNSNATSHIQDNLQATELIEWLKQNDAQNRPDIRQNLATTIDSQGDVDSSAFTGQSSGDYKNHIIGSNYAIAGNILSGPSILSSIEHAFISEEGDLSHKLMAALQAAKQNEADSRCKQTSSASAYLGIAKPNDNIAMPFMHLVARPLDRNVDPIDELQSLFNSFQEQQLLLNQHQDSDNDGIPDHLEYPRLAKHSINTGVFSYATGSNLFTSNGRLHRTDVSTRDVSDLVLTLVAGQDMYKLISGKHIGFSFLDETDTRIIVKDSVIGQTAFAQPGANDTGVLTAVGNDQNGRQVALLLYLDGNLSTGAFYALDSYVPTTANNRDVELPGTPYDPDEYADSDGDGQADYLDLDSDNDGITDEVEYPGLVNYPVNVGVFSYATGSNLFASKGKLHRTDVSTRDVSDLVLTLAAGLDMYKLTSGKHIGFSFIDETGAHIIVEDSVIGQTAFAQAGPNETGVLTAVGHDQNGRQTALLLYLDGNLSTGAFYALDSYVPSAANNRDIELPGSPYNPDKYADSDADGQANYLDLDSDNDGITDDLEYPEQVNYPVHSGVFSYATGNNVFTSNGRLHRTDVSTGDVSDLVLTLAAGLDMYKLTPGKHIGFSFTDETGTQIIVKDSVIGQTAFAQPGPNETGVLTAVGHDQNGRQVALLLYLDGNLSTGAFYALDSYVPATANNRDVELPGTPYAVQLY</sequence>
<name>A0A553JJX3_SHEHA</name>
<feature type="region of interest" description="Disordered" evidence="1">
    <location>
        <begin position="398"/>
        <end position="420"/>
    </location>
</feature>
<keyword evidence="3" id="KW-1185">Reference proteome</keyword>
<comment type="caution">
    <text evidence="2">The sequence shown here is derived from an EMBL/GenBank/DDBJ whole genome shotgun (WGS) entry which is preliminary data.</text>
</comment>
<dbReference type="SUPFAM" id="SSF56235">
    <property type="entry name" value="N-terminal nucleophile aminohydrolases (Ntn hydrolases)"/>
    <property type="match status" value="1"/>
</dbReference>
<dbReference type="Proteomes" id="UP000318126">
    <property type="component" value="Unassembled WGS sequence"/>
</dbReference>
<dbReference type="PANTHER" id="PTHR39328">
    <property type="entry name" value="BLL2871 PROTEIN"/>
    <property type="match status" value="1"/>
</dbReference>
<dbReference type="Gene3D" id="3.60.20.10">
    <property type="entry name" value="Glutamine Phosphoribosylpyrophosphate, subunit 1, domain 1"/>
    <property type="match status" value="1"/>
</dbReference>
<dbReference type="OrthoDB" id="9782229at2"/>
<dbReference type="Pfam" id="PF06267">
    <property type="entry name" value="DUF1028"/>
    <property type="match status" value="1"/>
</dbReference>
<evidence type="ECO:0000313" key="3">
    <source>
        <dbReference type="Proteomes" id="UP000318126"/>
    </source>
</evidence>
<evidence type="ECO:0000313" key="2">
    <source>
        <dbReference type="EMBL" id="TRY12760.1"/>
    </source>
</evidence>